<organism evidence="3 4">
    <name type="scientific">Pristionchus pacificus</name>
    <name type="common">Parasitic nematode worm</name>
    <dbReference type="NCBI Taxonomy" id="54126"/>
    <lineage>
        <taxon>Eukaryota</taxon>
        <taxon>Metazoa</taxon>
        <taxon>Ecdysozoa</taxon>
        <taxon>Nematoda</taxon>
        <taxon>Chromadorea</taxon>
        <taxon>Rhabditida</taxon>
        <taxon>Rhabditina</taxon>
        <taxon>Diplogasteromorpha</taxon>
        <taxon>Diplogasteroidea</taxon>
        <taxon>Neodiplogasteridae</taxon>
        <taxon>Pristionchus</taxon>
    </lineage>
</organism>
<dbReference type="GO" id="GO:0004478">
    <property type="term" value="F:methionine adenosyltransferase activity"/>
    <property type="evidence" value="ECO:0000318"/>
    <property type="project" value="GO_Central"/>
</dbReference>
<accession>A0A2A6BZH0</accession>
<evidence type="ECO:0000256" key="1">
    <source>
        <dbReference type="ARBA" id="ARBA00022723"/>
    </source>
</evidence>
<dbReference type="Proteomes" id="UP000005239">
    <property type="component" value="Unassembled WGS sequence"/>
</dbReference>
<dbReference type="FunFam" id="3.30.300.10:FF:000026">
    <property type="entry name" value="Arl-6"/>
    <property type="match status" value="1"/>
</dbReference>
<sequence>MLRKHGCGYLIQFVHGEDEDNREDGSAQRFLFTAEFVSEGHPDKMCDIISDTVLDAHLAQDPNAKVACETVTKTGMVLLAGEITSKAVVDYQSLVRNAVKKIGFDVQVSYAIGVAKPLSITVISYNTSPLSELELLSIVNDNFDLRPGMLMMDLGLKDPIYEQIARNGHFGHEAFPWEKPKELKIKPELLAKLKARDVNGGLNQIFC</sequence>
<dbReference type="FunFam" id="3.30.300.10:FF:000024">
    <property type="entry name" value="Arl-6"/>
    <property type="match status" value="1"/>
</dbReference>
<dbReference type="InterPro" id="IPR002133">
    <property type="entry name" value="S-AdoMet_synthetase"/>
</dbReference>
<dbReference type="InterPro" id="IPR022628">
    <property type="entry name" value="S-AdoMet_synt_N"/>
</dbReference>
<gene>
    <name evidence="3" type="primary">WBGene00278328</name>
</gene>
<keyword evidence="4" id="KW-1185">Reference proteome</keyword>
<evidence type="ECO:0000313" key="3">
    <source>
        <dbReference type="EnsemblMetazoa" id="PPA39959.1"/>
    </source>
</evidence>
<dbReference type="Gene3D" id="3.30.300.10">
    <property type="match status" value="1"/>
</dbReference>
<dbReference type="AlphaFoldDB" id="A0A2A6BZH0"/>
<reference evidence="3" key="2">
    <citation type="submission" date="2022-06" db="UniProtKB">
        <authorList>
            <consortium name="EnsemblMetazoa"/>
        </authorList>
    </citation>
    <scope>IDENTIFICATION</scope>
    <source>
        <strain evidence="3">PS312</strain>
    </source>
</reference>
<accession>A0A8R1YW61</accession>
<name>A0A2A6BZH0_PRIPA</name>
<reference evidence="4" key="1">
    <citation type="journal article" date="2008" name="Nat. Genet.">
        <title>The Pristionchus pacificus genome provides a unique perspective on nematode lifestyle and parasitism.</title>
        <authorList>
            <person name="Dieterich C."/>
            <person name="Clifton S.W."/>
            <person name="Schuster L.N."/>
            <person name="Chinwalla A."/>
            <person name="Delehaunty K."/>
            <person name="Dinkelacker I."/>
            <person name="Fulton L."/>
            <person name="Fulton R."/>
            <person name="Godfrey J."/>
            <person name="Minx P."/>
            <person name="Mitreva M."/>
            <person name="Roeseler W."/>
            <person name="Tian H."/>
            <person name="Witte H."/>
            <person name="Yang S.P."/>
            <person name="Wilson R.K."/>
            <person name="Sommer R.J."/>
        </authorList>
    </citation>
    <scope>NUCLEOTIDE SEQUENCE [LARGE SCALE GENOMIC DNA]</scope>
    <source>
        <strain evidence="4">PS312</strain>
    </source>
</reference>
<dbReference type="GO" id="GO:0006730">
    <property type="term" value="P:one-carbon metabolic process"/>
    <property type="evidence" value="ECO:0007669"/>
    <property type="project" value="UniProtKB-KW"/>
</dbReference>
<dbReference type="Pfam" id="PF00438">
    <property type="entry name" value="S-AdoMet_synt_N"/>
    <property type="match status" value="1"/>
</dbReference>
<dbReference type="InterPro" id="IPR022636">
    <property type="entry name" value="S-AdoMet_synthetase_sfam"/>
</dbReference>
<keyword evidence="1" id="KW-0479">Metal-binding</keyword>
<dbReference type="OrthoDB" id="5852090at2759"/>
<proteinExistence type="predicted"/>
<dbReference type="GO" id="GO:0005829">
    <property type="term" value="C:cytosol"/>
    <property type="evidence" value="ECO:0000318"/>
    <property type="project" value="GO_Central"/>
</dbReference>
<evidence type="ECO:0000259" key="2">
    <source>
        <dbReference type="Pfam" id="PF00438"/>
    </source>
</evidence>
<evidence type="ECO:0000313" key="4">
    <source>
        <dbReference type="Proteomes" id="UP000005239"/>
    </source>
</evidence>
<dbReference type="GO" id="GO:0005524">
    <property type="term" value="F:ATP binding"/>
    <property type="evidence" value="ECO:0007669"/>
    <property type="project" value="UniProtKB-KW"/>
</dbReference>
<dbReference type="GO" id="GO:0046872">
    <property type="term" value="F:metal ion binding"/>
    <property type="evidence" value="ECO:0007669"/>
    <property type="project" value="UniProtKB-KW"/>
</dbReference>
<protein>
    <recommendedName>
        <fullName evidence="2">S-adenosylmethionine synthetase N-terminal domain-containing protein</fullName>
    </recommendedName>
</protein>
<dbReference type="EnsemblMetazoa" id="PPA39959.1">
    <property type="protein sequence ID" value="PPA39959.1"/>
    <property type="gene ID" value="WBGene00278328"/>
</dbReference>
<dbReference type="PANTHER" id="PTHR11964">
    <property type="entry name" value="S-ADENOSYLMETHIONINE SYNTHETASE"/>
    <property type="match status" value="1"/>
</dbReference>
<dbReference type="SUPFAM" id="SSF55973">
    <property type="entry name" value="S-adenosylmethionine synthetase"/>
    <property type="match status" value="2"/>
</dbReference>
<dbReference type="GO" id="GO:0006556">
    <property type="term" value="P:S-adenosylmethionine biosynthetic process"/>
    <property type="evidence" value="ECO:0000318"/>
    <property type="project" value="GO_Central"/>
</dbReference>
<feature type="domain" description="S-adenosylmethionine synthetase N-terminal" evidence="2">
    <location>
        <begin position="30"/>
        <end position="109"/>
    </location>
</feature>